<gene>
    <name evidence="7" type="ORF">ALO91_200040</name>
</gene>
<dbReference type="GO" id="GO:0016020">
    <property type="term" value="C:membrane"/>
    <property type="evidence" value="ECO:0007669"/>
    <property type="project" value="UniProtKB-SubCell"/>
</dbReference>
<dbReference type="InterPro" id="IPR032710">
    <property type="entry name" value="NTF2-like_dom_sf"/>
</dbReference>
<dbReference type="Gene3D" id="3.10.450.230">
    <property type="entry name" value="VirB8 protein"/>
    <property type="match status" value="1"/>
</dbReference>
<evidence type="ECO:0000256" key="4">
    <source>
        <dbReference type="ARBA" id="ARBA00023136"/>
    </source>
</evidence>
<dbReference type="Pfam" id="PF04335">
    <property type="entry name" value="VirB8"/>
    <property type="match status" value="1"/>
</dbReference>
<evidence type="ECO:0000256" key="3">
    <source>
        <dbReference type="ARBA" id="ARBA00022989"/>
    </source>
</evidence>
<accession>A0A0L8IWL0</accession>
<dbReference type="AlphaFoldDB" id="A0A0L8IWL0"/>
<sequence length="262" mass="29814">MKKLRKSKEDVIEQERQLAARTSIDAATAQEISLVEQAWIHAARYFEKSIAADEKAKTKRATRLNYVFGAIAVMSVAAVMGLTPLKTVQLGLVRVDRNSGYTDVVWADDKGKPQEQIDDEFWLSAYTRFRESYNFSSNDANYAMVKLMSYDETFTEYRNFQLSSKGYLEVLGTNRQIRTDINNINFLDRKDREGTAQLRITKTVLDRNGVPDPQLHPVTWVATVTYDYKNPAKKAGDQWLNPRGFGIKAYTMTQEVGVSNGK</sequence>
<comment type="subcellular location">
    <subcellularLocation>
        <location evidence="1">Membrane</location>
        <topology evidence="1">Single-pass membrane protein</topology>
    </subcellularLocation>
</comment>
<name>A0A0L8IWL0_PSESX</name>
<evidence type="ECO:0000256" key="2">
    <source>
        <dbReference type="ARBA" id="ARBA00022692"/>
    </source>
</evidence>
<dbReference type="EMBL" id="LJPM01000609">
    <property type="protein sequence ID" value="KPW08428.1"/>
    <property type="molecule type" value="Genomic_DNA"/>
</dbReference>
<evidence type="ECO:0000313" key="8">
    <source>
        <dbReference type="Proteomes" id="UP000050297"/>
    </source>
</evidence>
<evidence type="ECO:0000259" key="6">
    <source>
        <dbReference type="Pfam" id="PF04335"/>
    </source>
</evidence>
<keyword evidence="2 5" id="KW-0812">Transmembrane</keyword>
<evidence type="ECO:0000256" key="1">
    <source>
        <dbReference type="ARBA" id="ARBA00004167"/>
    </source>
</evidence>
<keyword evidence="3 5" id="KW-1133">Transmembrane helix</keyword>
<comment type="caution">
    <text evidence="7">The sequence shown here is derived from an EMBL/GenBank/DDBJ whole genome shotgun (WGS) entry which is preliminary data.</text>
</comment>
<organism evidence="7 8">
    <name type="scientific">Pseudomonas syringae pv. aceris</name>
    <dbReference type="NCBI Taxonomy" id="199198"/>
    <lineage>
        <taxon>Bacteria</taxon>
        <taxon>Pseudomonadati</taxon>
        <taxon>Pseudomonadota</taxon>
        <taxon>Gammaproteobacteria</taxon>
        <taxon>Pseudomonadales</taxon>
        <taxon>Pseudomonadaceae</taxon>
        <taxon>Pseudomonas</taxon>
        <taxon>Pseudomonas syringae</taxon>
    </lineage>
</organism>
<dbReference type="PATRIC" id="fig|199198.4.peg.4701"/>
<protein>
    <submittedName>
        <fullName evidence="7">Addiction module antitoxin</fullName>
    </submittedName>
</protein>
<feature type="domain" description="Bacterial virulence protein VirB8" evidence="6">
    <location>
        <begin position="43"/>
        <end position="255"/>
    </location>
</feature>
<dbReference type="InterPro" id="IPR007430">
    <property type="entry name" value="VirB8"/>
</dbReference>
<evidence type="ECO:0000256" key="5">
    <source>
        <dbReference type="SAM" id="Phobius"/>
    </source>
</evidence>
<feature type="transmembrane region" description="Helical" evidence="5">
    <location>
        <begin position="64"/>
        <end position="85"/>
    </location>
</feature>
<keyword evidence="4 5" id="KW-0472">Membrane</keyword>
<proteinExistence type="predicted"/>
<reference evidence="7 8" key="1">
    <citation type="submission" date="2015-09" db="EMBL/GenBank/DDBJ databases">
        <title>Genome announcement of multiple Pseudomonas syringae strains.</title>
        <authorList>
            <person name="Thakur S."/>
            <person name="Wang P.W."/>
            <person name="Gong Y."/>
            <person name="Weir B.S."/>
            <person name="Guttman D.S."/>
        </authorList>
    </citation>
    <scope>NUCLEOTIDE SEQUENCE [LARGE SCALE GENOMIC DNA]</scope>
    <source>
        <strain evidence="7 8">ICMP2802</strain>
    </source>
</reference>
<dbReference type="CDD" id="cd16424">
    <property type="entry name" value="VirB8"/>
    <property type="match status" value="1"/>
</dbReference>
<dbReference type="RefSeq" id="WP_003407098.1">
    <property type="nucleotide sequence ID" value="NZ_LGAR01000036.1"/>
</dbReference>
<evidence type="ECO:0000313" key="7">
    <source>
        <dbReference type="EMBL" id="KPW08428.1"/>
    </source>
</evidence>
<dbReference type="Proteomes" id="UP000050297">
    <property type="component" value="Unassembled WGS sequence"/>
</dbReference>
<dbReference type="SUPFAM" id="SSF54427">
    <property type="entry name" value="NTF2-like"/>
    <property type="match status" value="1"/>
</dbReference>